<dbReference type="Proteomes" id="UP001164746">
    <property type="component" value="Chromosome 16"/>
</dbReference>
<feature type="non-terminal residue" evidence="1">
    <location>
        <position position="1"/>
    </location>
</feature>
<gene>
    <name evidence="1" type="ORF">MAR_002536</name>
</gene>
<dbReference type="EMBL" id="CP111027">
    <property type="protein sequence ID" value="WAR28968.1"/>
    <property type="molecule type" value="Genomic_DNA"/>
</dbReference>
<keyword evidence="2" id="KW-1185">Reference proteome</keyword>
<sequence length="144" mass="15965">MTTAANYTCLVGNDAPHPQDFNRVVFCRPHEVCYLEEYVTPAGLIRYNAGCKNEIHITQGNECHDTTVSSPNILVCSQCCRGDLCASSMCGNTGYPINTGPVCYSCPYPIDQSDLCDTIRICNRNEKCGFFVNQDGRFEVKCMP</sequence>
<evidence type="ECO:0000313" key="1">
    <source>
        <dbReference type="EMBL" id="WAR28968.1"/>
    </source>
</evidence>
<organism evidence="1 2">
    <name type="scientific">Mya arenaria</name>
    <name type="common">Soft-shell clam</name>
    <dbReference type="NCBI Taxonomy" id="6604"/>
    <lineage>
        <taxon>Eukaryota</taxon>
        <taxon>Metazoa</taxon>
        <taxon>Spiralia</taxon>
        <taxon>Lophotrochozoa</taxon>
        <taxon>Mollusca</taxon>
        <taxon>Bivalvia</taxon>
        <taxon>Autobranchia</taxon>
        <taxon>Heteroconchia</taxon>
        <taxon>Euheterodonta</taxon>
        <taxon>Imparidentia</taxon>
        <taxon>Neoheterodontei</taxon>
        <taxon>Myida</taxon>
        <taxon>Myoidea</taxon>
        <taxon>Myidae</taxon>
        <taxon>Mya</taxon>
    </lineage>
</organism>
<reference evidence="1" key="1">
    <citation type="submission" date="2022-11" db="EMBL/GenBank/DDBJ databases">
        <title>Centuries of genome instability and evolution in soft-shell clam transmissible cancer (bioRxiv).</title>
        <authorList>
            <person name="Hart S.F.M."/>
            <person name="Yonemitsu M.A."/>
            <person name="Giersch R.M."/>
            <person name="Beal B.F."/>
            <person name="Arriagada G."/>
            <person name="Davis B.W."/>
            <person name="Ostrander E.A."/>
            <person name="Goff S.P."/>
            <person name="Metzger M.J."/>
        </authorList>
    </citation>
    <scope>NUCLEOTIDE SEQUENCE</scope>
    <source>
        <strain evidence="1">MELC-2E11</strain>
        <tissue evidence="1">Siphon/mantle</tissue>
    </source>
</reference>
<accession>A0ABY7G3E0</accession>
<name>A0ABY7G3E0_MYAAR</name>
<evidence type="ECO:0000313" key="2">
    <source>
        <dbReference type="Proteomes" id="UP001164746"/>
    </source>
</evidence>
<protein>
    <submittedName>
        <fullName evidence="1">Uncharacterized protein</fullName>
    </submittedName>
</protein>
<proteinExistence type="predicted"/>